<dbReference type="HOGENOM" id="CLU_1219596_0_0_1"/>
<dbReference type="OrthoDB" id="5275938at2759"/>
<dbReference type="VEuPathDB" id="FungiDB:A1O7_07627"/>
<dbReference type="PROSITE" id="PS50097">
    <property type="entry name" value="BTB"/>
    <property type="match status" value="1"/>
</dbReference>
<evidence type="ECO:0000259" key="1">
    <source>
        <dbReference type="PROSITE" id="PS50097"/>
    </source>
</evidence>
<dbReference type="InterPro" id="IPR011333">
    <property type="entry name" value="SKP1/BTB/POZ_sf"/>
</dbReference>
<dbReference type="EMBL" id="AMGW01000005">
    <property type="protein sequence ID" value="EXJ57280.1"/>
    <property type="molecule type" value="Genomic_DNA"/>
</dbReference>
<dbReference type="CDD" id="cd18186">
    <property type="entry name" value="BTB_POZ_ZBTB_KLHL-like"/>
    <property type="match status" value="1"/>
</dbReference>
<organism evidence="2 3">
    <name type="scientific">Cladophialophora yegresii CBS 114405</name>
    <dbReference type="NCBI Taxonomy" id="1182544"/>
    <lineage>
        <taxon>Eukaryota</taxon>
        <taxon>Fungi</taxon>
        <taxon>Dikarya</taxon>
        <taxon>Ascomycota</taxon>
        <taxon>Pezizomycotina</taxon>
        <taxon>Eurotiomycetes</taxon>
        <taxon>Chaetothyriomycetidae</taxon>
        <taxon>Chaetothyriales</taxon>
        <taxon>Herpotrichiellaceae</taxon>
        <taxon>Cladophialophora</taxon>
    </lineage>
</organism>
<evidence type="ECO:0000313" key="2">
    <source>
        <dbReference type="EMBL" id="EXJ57280.1"/>
    </source>
</evidence>
<dbReference type="Proteomes" id="UP000019473">
    <property type="component" value="Unassembled WGS sequence"/>
</dbReference>
<proteinExistence type="predicted"/>
<reference evidence="2 3" key="1">
    <citation type="submission" date="2013-03" db="EMBL/GenBank/DDBJ databases">
        <title>The Genome Sequence of Cladophialophora yegresii CBS 114405.</title>
        <authorList>
            <consortium name="The Broad Institute Genomics Platform"/>
            <person name="Cuomo C."/>
            <person name="de Hoog S."/>
            <person name="Gorbushina A."/>
            <person name="Walker B."/>
            <person name="Young S.K."/>
            <person name="Zeng Q."/>
            <person name="Gargeya S."/>
            <person name="Fitzgerald M."/>
            <person name="Haas B."/>
            <person name="Abouelleil A."/>
            <person name="Allen A.W."/>
            <person name="Alvarado L."/>
            <person name="Arachchi H.M."/>
            <person name="Berlin A.M."/>
            <person name="Chapman S.B."/>
            <person name="Gainer-Dewar J."/>
            <person name="Goldberg J."/>
            <person name="Griggs A."/>
            <person name="Gujja S."/>
            <person name="Hansen M."/>
            <person name="Howarth C."/>
            <person name="Imamovic A."/>
            <person name="Ireland A."/>
            <person name="Larimer J."/>
            <person name="McCowan C."/>
            <person name="Murphy C."/>
            <person name="Pearson M."/>
            <person name="Poon T.W."/>
            <person name="Priest M."/>
            <person name="Roberts A."/>
            <person name="Saif S."/>
            <person name="Shea T."/>
            <person name="Sisk P."/>
            <person name="Sykes S."/>
            <person name="Wortman J."/>
            <person name="Nusbaum C."/>
            <person name="Birren B."/>
        </authorList>
    </citation>
    <scope>NUCLEOTIDE SEQUENCE [LARGE SCALE GENOMIC DNA]</scope>
    <source>
        <strain evidence="2 3">CBS 114405</strain>
    </source>
</reference>
<dbReference type="InterPro" id="IPR000210">
    <property type="entry name" value="BTB/POZ_dom"/>
</dbReference>
<dbReference type="Gene3D" id="3.30.710.10">
    <property type="entry name" value="Potassium Channel Kv1.1, Chain A"/>
    <property type="match status" value="1"/>
</dbReference>
<dbReference type="STRING" id="1182544.W9VX46"/>
<evidence type="ECO:0000313" key="3">
    <source>
        <dbReference type="Proteomes" id="UP000019473"/>
    </source>
</evidence>
<dbReference type="AlphaFoldDB" id="W9VX46"/>
<keyword evidence="3" id="KW-1185">Reference proteome</keyword>
<gene>
    <name evidence="2" type="ORF">A1O7_07627</name>
</gene>
<feature type="domain" description="BTB" evidence="1">
    <location>
        <begin position="37"/>
        <end position="110"/>
    </location>
</feature>
<protein>
    <recommendedName>
        <fullName evidence="1">BTB domain-containing protein</fullName>
    </recommendedName>
</protein>
<dbReference type="Pfam" id="PF00651">
    <property type="entry name" value="BTB"/>
    <property type="match status" value="1"/>
</dbReference>
<dbReference type="GeneID" id="19182199"/>
<accession>W9VX46</accession>
<dbReference type="RefSeq" id="XP_007759814.1">
    <property type="nucleotide sequence ID" value="XM_007761624.1"/>
</dbReference>
<name>W9VX46_9EURO</name>
<dbReference type="SUPFAM" id="SSF54695">
    <property type="entry name" value="POZ domain"/>
    <property type="match status" value="1"/>
</dbReference>
<sequence length="227" mass="25342">MAGGNNKKRKADSMDVAASEAKRVQRNGRTVEIIPEADVTLRVGTGENALDIRASGLVLGLASKTFKAMLSSGFIEGTTKVIDLDEEPQTVLDFCHVIHYKYESVKSMGTERLCNLIVFADMRQCHEPLKPWLLYVLREYVAWFERLAADQFDAAQGYPDRYPGLRVEDFVHIAASFGLCDLFWLATRAYIAISKRTMMACGHRYLVDKLPLASGHDGLSLYGAYIP</sequence>
<comment type="caution">
    <text evidence="2">The sequence shown here is derived from an EMBL/GenBank/DDBJ whole genome shotgun (WGS) entry which is preliminary data.</text>
</comment>